<gene>
    <name evidence="4" type="ORF">MNOR_LOCUS9348</name>
</gene>
<dbReference type="Proteomes" id="UP001497623">
    <property type="component" value="Unassembled WGS sequence"/>
</dbReference>
<dbReference type="AlphaFoldDB" id="A0AAV2QA57"/>
<dbReference type="EMBL" id="CAXKWB010004508">
    <property type="protein sequence ID" value="CAL4073864.1"/>
    <property type="molecule type" value="Genomic_DNA"/>
</dbReference>
<comment type="caution">
    <text evidence="4">The sequence shown here is derived from an EMBL/GenBank/DDBJ whole genome shotgun (WGS) entry which is preliminary data.</text>
</comment>
<evidence type="ECO:0000259" key="3">
    <source>
        <dbReference type="PROSITE" id="PS01031"/>
    </source>
</evidence>
<comment type="similarity">
    <text evidence="1">Belongs to the small heat shock protein (HSP20) family.</text>
</comment>
<feature type="domain" description="SHSP" evidence="3">
    <location>
        <begin position="68"/>
        <end position="175"/>
    </location>
</feature>
<evidence type="ECO:0000313" key="5">
    <source>
        <dbReference type="Proteomes" id="UP001497623"/>
    </source>
</evidence>
<organism evidence="4 5">
    <name type="scientific">Meganyctiphanes norvegica</name>
    <name type="common">Northern krill</name>
    <name type="synonym">Thysanopoda norvegica</name>
    <dbReference type="NCBI Taxonomy" id="48144"/>
    <lineage>
        <taxon>Eukaryota</taxon>
        <taxon>Metazoa</taxon>
        <taxon>Ecdysozoa</taxon>
        <taxon>Arthropoda</taxon>
        <taxon>Crustacea</taxon>
        <taxon>Multicrustacea</taxon>
        <taxon>Malacostraca</taxon>
        <taxon>Eumalacostraca</taxon>
        <taxon>Eucarida</taxon>
        <taxon>Euphausiacea</taxon>
        <taxon>Euphausiidae</taxon>
        <taxon>Meganyctiphanes</taxon>
    </lineage>
</organism>
<evidence type="ECO:0000313" key="4">
    <source>
        <dbReference type="EMBL" id="CAL4073864.1"/>
    </source>
</evidence>
<keyword evidence="5" id="KW-1185">Reference proteome</keyword>
<feature type="compositionally biased region" description="Low complexity" evidence="2">
    <location>
        <begin position="270"/>
        <end position="288"/>
    </location>
</feature>
<evidence type="ECO:0000256" key="1">
    <source>
        <dbReference type="PROSITE-ProRule" id="PRU00285"/>
    </source>
</evidence>
<feature type="compositionally biased region" description="Basic and acidic residues" evidence="2">
    <location>
        <begin position="246"/>
        <end position="263"/>
    </location>
</feature>
<feature type="region of interest" description="Disordered" evidence="2">
    <location>
        <begin position="234"/>
        <end position="291"/>
    </location>
</feature>
<accession>A0AAV2QA57</accession>
<feature type="compositionally biased region" description="Basic and acidic residues" evidence="2">
    <location>
        <begin position="385"/>
        <end position="399"/>
    </location>
</feature>
<name>A0AAV2QA57_MEGNR</name>
<dbReference type="PROSITE" id="PS01031">
    <property type="entry name" value="SHSP"/>
    <property type="match status" value="1"/>
</dbReference>
<feature type="region of interest" description="Disordered" evidence="2">
    <location>
        <begin position="181"/>
        <end position="218"/>
    </location>
</feature>
<feature type="compositionally biased region" description="Polar residues" evidence="2">
    <location>
        <begin position="334"/>
        <end position="355"/>
    </location>
</feature>
<feature type="non-terminal residue" evidence="4">
    <location>
        <position position="425"/>
    </location>
</feature>
<reference evidence="4 5" key="1">
    <citation type="submission" date="2024-05" db="EMBL/GenBank/DDBJ databases">
        <authorList>
            <person name="Wallberg A."/>
        </authorList>
    </citation>
    <scope>NUCLEOTIDE SEQUENCE [LARGE SCALE GENOMIC DNA]</scope>
</reference>
<protein>
    <recommendedName>
        <fullName evidence="3">SHSP domain-containing protein</fullName>
    </recommendedName>
</protein>
<dbReference type="InterPro" id="IPR008978">
    <property type="entry name" value="HSP20-like_chaperone"/>
</dbReference>
<feature type="compositionally biased region" description="Low complexity" evidence="2">
    <location>
        <begin position="188"/>
        <end position="217"/>
    </location>
</feature>
<proteinExistence type="inferred from homology"/>
<feature type="region of interest" description="Disordered" evidence="2">
    <location>
        <begin position="304"/>
        <end position="399"/>
    </location>
</feature>
<dbReference type="InterPro" id="IPR002068">
    <property type="entry name" value="A-crystallin/Hsp20_dom"/>
</dbReference>
<sequence>MSPISPSSSFLLPINHRGNFFEDTFFNDGREDFHSAVRDVLSRGRDQKRTNGDRARDLSCYRKLPQQDDFDQDSQALTITEDENNRKILLDVKEFHPDGDVKVYALTDRQLLVEGHHQNPKTGRSISFTREFELPWYSDMSCGFFSVDISSDGVLRIVTTKKAPSTGRSIPLTLDFQETNQNESHQESYCNINNNSSNTNSSSNNNSNNRNVSFSMNGFKSGTVNNSEFVQCTSQQDTMREVPQNNKKEKIIPVVFVKRDTNKESNQNGSVQNSAKQNSSSSNLTNQSRPVRTVITTTFDVKSNSTEGIPAKQHEITIGSKTSGQRTDGREGTKQQQPHRNIPTSNGNSSSQKTLNKNEQKEDQSSQNSKAKRIIPIIVQKKKDKVKDADSTKGKTDKKNCFTILNKKTKADTSEKLKKEKTKDS</sequence>
<evidence type="ECO:0000256" key="2">
    <source>
        <dbReference type="SAM" id="MobiDB-lite"/>
    </source>
</evidence>
<dbReference type="Gene3D" id="2.60.40.790">
    <property type="match status" value="1"/>
</dbReference>